<reference evidence="2" key="1">
    <citation type="submission" date="2016-10" db="EMBL/GenBank/DDBJ databases">
        <authorList>
            <person name="Varghese N."/>
            <person name="Submissions S."/>
        </authorList>
    </citation>
    <scope>NUCLEOTIDE SEQUENCE [LARGE SCALE GENOMIC DNA]</scope>
    <source>
        <strain evidence="2">Mob M</strain>
    </source>
</reference>
<dbReference type="Proteomes" id="UP000198535">
    <property type="component" value="Unassembled WGS sequence"/>
</dbReference>
<sequence>MTETFTLNVGERKNIGKSFWGTIEDMMYCGISSENTFSIGLLFSKGYQGHALNLFFPKKASSIVLDGRKYYVVDVKPEYITLQNSPTI</sequence>
<dbReference type="RefSeq" id="WP_091935407.1">
    <property type="nucleotide sequence ID" value="NZ_FOUJ01000002.1"/>
</dbReference>
<organism evidence="1 2">
    <name type="scientific">Methanolobus profundi</name>
    <dbReference type="NCBI Taxonomy" id="487685"/>
    <lineage>
        <taxon>Archaea</taxon>
        <taxon>Methanobacteriati</taxon>
        <taxon>Methanobacteriota</taxon>
        <taxon>Stenosarchaea group</taxon>
        <taxon>Methanomicrobia</taxon>
        <taxon>Methanosarcinales</taxon>
        <taxon>Methanosarcinaceae</taxon>
        <taxon>Methanolobus</taxon>
    </lineage>
</organism>
<accession>A0A1I4RB08</accession>
<dbReference type="STRING" id="487685.SAMN04488696_1474"/>
<keyword evidence="2" id="KW-1185">Reference proteome</keyword>
<proteinExistence type="predicted"/>
<dbReference type="EMBL" id="FOUJ01000002">
    <property type="protein sequence ID" value="SFM49484.1"/>
    <property type="molecule type" value="Genomic_DNA"/>
</dbReference>
<evidence type="ECO:0000313" key="2">
    <source>
        <dbReference type="Proteomes" id="UP000198535"/>
    </source>
</evidence>
<name>A0A1I4RB08_9EURY</name>
<dbReference type="AlphaFoldDB" id="A0A1I4RB08"/>
<evidence type="ECO:0000313" key="1">
    <source>
        <dbReference type="EMBL" id="SFM49484.1"/>
    </source>
</evidence>
<protein>
    <submittedName>
        <fullName evidence="1">Uncharacterized protein</fullName>
    </submittedName>
</protein>
<dbReference type="OrthoDB" id="124471at2157"/>
<gene>
    <name evidence="1" type="ORF">SAMN04488696_1474</name>
</gene>